<reference evidence="2" key="1">
    <citation type="submission" date="2020-02" db="EMBL/GenBank/DDBJ databases">
        <authorList>
            <person name="Meier V. D."/>
        </authorList>
    </citation>
    <scope>NUCLEOTIDE SEQUENCE</scope>
    <source>
        <strain evidence="2">AVDCRST_MAG30</strain>
    </source>
</reference>
<dbReference type="AlphaFoldDB" id="A0A6J4RZ61"/>
<feature type="signal peptide" evidence="1">
    <location>
        <begin position="1"/>
        <end position="30"/>
    </location>
</feature>
<name>A0A6J4RZ61_9ACTN</name>
<sequence length="314" mass="33827">MRPTLRGGRLAALAAGLCALGAAAPATAPAAVTYGIADQHAETFSDPQFHATGMAVARLNVPWDALTTNAAPVEAWLAGARAAGVEPMIAFNRSTGSRCPSAPCVLPTIAQYTAAFDAFRARFPWVTTFTPWNEVNDPGQPTVGDPVRAAGYYKVIRDRCPSCTVLGADVIDNGTQIAWLASFLKATPVPPQLWGLHNYVDVNYFRTTGTEKTLAAMPGEVWLTETAGLVKYTDRYGVTRFPYDEERAARATTFLLSIVDAHPSRITRMYHYGWKQGGPKETFDTGLLRADNTPRPALAVLRPRLPGRPAPPAA</sequence>
<organism evidence="2">
    <name type="scientific">uncultured Solirubrobacteraceae bacterium</name>
    <dbReference type="NCBI Taxonomy" id="1162706"/>
    <lineage>
        <taxon>Bacteria</taxon>
        <taxon>Bacillati</taxon>
        <taxon>Actinomycetota</taxon>
        <taxon>Thermoleophilia</taxon>
        <taxon>Solirubrobacterales</taxon>
        <taxon>Solirubrobacteraceae</taxon>
        <taxon>environmental samples</taxon>
    </lineage>
</organism>
<feature type="chain" id="PRO_5026994605" description="Asl1-like glycosyl hydrolase catalytic domain-containing protein" evidence="1">
    <location>
        <begin position="31"/>
        <end position="314"/>
    </location>
</feature>
<evidence type="ECO:0000256" key="1">
    <source>
        <dbReference type="SAM" id="SignalP"/>
    </source>
</evidence>
<feature type="non-terminal residue" evidence="2">
    <location>
        <position position="314"/>
    </location>
</feature>
<dbReference type="Gene3D" id="3.20.20.80">
    <property type="entry name" value="Glycosidases"/>
    <property type="match status" value="1"/>
</dbReference>
<dbReference type="InterPro" id="IPR017853">
    <property type="entry name" value="GH"/>
</dbReference>
<dbReference type="SUPFAM" id="SSF51445">
    <property type="entry name" value="(Trans)glycosidases"/>
    <property type="match status" value="1"/>
</dbReference>
<keyword evidence="1" id="KW-0732">Signal</keyword>
<proteinExistence type="predicted"/>
<accession>A0A6J4RZ61</accession>
<dbReference type="EMBL" id="CADCVS010000133">
    <property type="protein sequence ID" value="CAA9481034.1"/>
    <property type="molecule type" value="Genomic_DNA"/>
</dbReference>
<evidence type="ECO:0000313" key="2">
    <source>
        <dbReference type="EMBL" id="CAA9481034.1"/>
    </source>
</evidence>
<gene>
    <name evidence="2" type="ORF">AVDCRST_MAG30-796</name>
</gene>
<evidence type="ECO:0008006" key="3">
    <source>
        <dbReference type="Google" id="ProtNLM"/>
    </source>
</evidence>
<protein>
    <recommendedName>
        <fullName evidence="3">Asl1-like glycosyl hydrolase catalytic domain-containing protein</fullName>
    </recommendedName>
</protein>